<feature type="region of interest" description="Disordered" evidence="1">
    <location>
        <begin position="1245"/>
        <end position="1283"/>
    </location>
</feature>
<organism evidence="2 3">
    <name type="scientific">Paenibacillus violae</name>
    <dbReference type="NCBI Taxonomy" id="3077234"/>
    <lineage>
        <taxon>Bacteria</taxon>
        <taxon>Bacillati</taxon>
        <taxon>Bacillota</taxon>
        <taxon>Bacilli</taxon>
        <taxon>Bacillales</taxon>
        <taxon>Paenibacillaceae</taxon>
        <taxon>Paenibacillus</taxon>
    </lineage>
</organism>
<proteinExistence type="predicted"/>
<feature type="compositionally biased region" description="Low complexity" evidence="1">
    <location>
        <begin position="1391"/>
        <end position="1402"/>
    </location>
</feature>
<feature type="region of interest" description="Disordered" evidence="1">
    <location>
        <begin position="750"/>
        <end position="780"/>
    </location>
</feature>
<sequence>MKSRQSNKPQVKRKKAKKAIWQTSTANSSSAGRTARESNQFATGIVGKYGFWRNNYLGLLALIFKQNGKHTRKQLAALTDPSDRAWVIQLEMLLQSLQHPESAPLITKQQTIRQIEQLMTNAGYKVPAAQALSHRSSSPLDATTAHLQDEQPTEKPVKKRGRKSKKQLETKSSVNHINDPQMIPEFSHEKRIKPELINHVNKGSLPLINRSIGQIAASIGMVGSNRRPMPEQQSQVVSRHQHTTQNINIQLKNIHLSHRNVFHEKGDQSATRTGLNNAAKTSHINVANHVEAIQQTSRLLEQFQEGKSSVGVLEKQGAASFTVPSVRVSSSANGSVNASKNANTNANTIASSGQPSVLQIAKQYLNGVVQPRLVSKMQHQQAFEDVATTSLSASFPKSLPKLGEGPFSTGTAPATVQFINSLLVRNASQEAAAAASIDSIPTSRGSDVRVERKPEASTSKGFLTASKVPVAINASRLTSTIPFAMHATANLTASAEAWGGASSSQRVWRKPQGQEQARMDAQVQAQEQTRMQERLEMQVLEREKVRVQEQERQEQEKQQQLQQQEQDQAKEHERVLAQQSVINQHAAQLQEQLQSLQEQMSQGDEAQNQQNQAETNWQVSISDQEQGVVRDHRLAQEQERARDQQRLQEQERTLDQQRLQEQERTLEQQRVQEQERTQEQQGVQEQERAQEQQGVQEQERAQEQQKAQEQEKAQEQQRAEELEKTQELQSVQEQEKARNLVQIDVQTEALQQGNRQRSKQVLNHADDDPTVRQRNSESRNVGAIFRNGKLTDEVSAVHQMVRTAGKMGQRSIMEHPEQPIVNHEIGHKLIHRKPSAMENGAEAAVKIQSNEKVLQQLLHKQRQQSSNDSIVGSTYTNPNLLIRDRSDRIDFTAMTTHKPRMLRGESNQRKHEMTHVENRQLISQPSQMGRPMDSVKQVGGSRPKAGDIVSSGQGVYQPSNITSEISANIAKKAENSVAKLGSASPLDGYRASLQASTRLQEAERIFRSPASNERSSAHLEQHVENQVAERDADVVQSTLSPVNLASEISAKIAESSISKIGSMFTEMSAINDGNRWNGRIVDENPERSAEGIRSGQARGSNTFGRIVERIFRKPAEQPTDSSLPHEQAGRSQLIVDSSEIGSNDWTQNGRSSGDFAAEIASKITENSLKSMGPSLAPAAAAIGILRNRQADTVLVQQSPVSAVQAIWRQREGQSSLDRKMEPESISRTVYVKEFIETAATAASDSSPGIVRRRPSSAARELETSVSMVGRATKGSPDERASTSLGRVETLGSNLVDASRSTEVHRLMEAEARAKLQLQAGSAMQSRKQPAMGVRRGAQVEHIQRQTIAAESERALRARSGSLNQSEAGSFLSDSAERTIRAMSALEEARAQAEQPAAASRAAARADARTPRASMARQPASMTPRVMPLLASSAGARIAAPAGNAAASPAAAVHLLPAHGTGSFTQAAALGRAAASTGAPQAGGAPSTLLPSLGSIASARQEHLASHLPTLEHKQAPAAPVPNSALADAPLEMDWLRTKASADEAQTPAAPVPQAPPELSSEQLQELIKQIPQLDVTKIADKVFREIEKRMKFEQQRRGL</sequence>
<feature type="compositionally biased region" description="Basic and acidic residues" evidence="1">
    <location>
        <begin position="636"/>
        <end position="678"/>
    </location>
</feature>
<keyword evidence="3" id="KW-1185">Reference proteome</keyword>
<gene>
    <name evidence="2" type="ORF">RQP52_16840</name>
</gene>
<feature type="compositionally biased region" description="Basic and acidic residues" evidence="1">
    <location>
        <begin position="147"/>
        <end position="156"/>
    </location>
</feature>
<feature type="region of interest" description="Disordered" evidence="1">
    <location>
        <begin position="636"/>
        <end position="730"/>
    </location>
</feature>
<accession>A0ABU3REQ3</accession>
<feature type="compositionally biased region" description="Basic and acidic residues" evidence="1">
    <location>
        <begin position="697"/>
        <end position="726"/>
    </location>
</feature>
<feature type="region of interest" description="Disordered" evidence="1">
    <location>
        <begin position="595"/>
        <end position="615"/>
    </location>
</feature>
<dbReference type="EMBL" id="JAWCUD010000005">
    <property type="protein sequence ID" value="MDU0202755.1"/>
    <property type="molecule type" value="Genomic_DNA"/>
</dbReference>
<dbReference type="RefSeq" id="WP_315952956.1">
    <property type="nucleotide sequence ID" value="NZ_JAWCUD010000005.1"/>
</dbReference>
<feature type="compositionally biased region" description="Basic residues" evidence="1">
    <location>
        <begin position="1"/>
        <end position="18"/>
    </location>
</feature>
<feature type="region of interest" description="Disordered" evidence="1">
    <location>
        <begin position="925"/>
        <end position="955"/>
    </location>
</feature>
<feature type="compositionally biased region" description="Basic and acidic residues" evidence="1">
    <location>
        <begin position="764"/>
        <end position="777"/>
    </location>
</feature>
<dbReference type="Proteomes" id="UP001260980">
    <property type="component" value="Unassembled WGS sequence"/>
</dbReference>
<evidence type="ECO:0000313" key="3">
    <source>
        <dbReference type="Proteomes" id="UP001260980"/>
    </source>
</evidence>
<evidence type="ECO:0000313" key="2">
    <source>
        <dbReference type="EMBL" id="MDU0202755.1"/>
    </source>
</evidence>
<feature type="region of interest" description="Disordered" evidence="1">
    <location>
        <begin position="1540"/>
        <end position="1562"/>
    </location>
</feature>
<reference evidence="2 3" key="1">
    <citation type="submission" date="2023-10" db="EMBL/GenBank/DDBJ databases">
        <title>Paenibacillus strain PFR10 Genome sequencing and assembly.</title>
        <authorList>
            <person name="Kim I."/>
        </authorList>
    </citation>
    <scope>NUCLEOTIDE SEQUENCE [LARGE SCALE GENOMIC DNA]</scope>
    <source>
        <strain evidence="2 3">PFR10</strain>
    </source>
</reference>
<evidence type="ECO:0000256" key="1">
    <source>
        <dbReference type="SAM" id="MobiDB-lite"/>
    </source>
</evidence>
<feature type="compositionally biased region" description="Low complexity" evidence="1">
    <location>
        <begin position="595"/>
        <end position="614"/>
    </location>
</feature>
<feature type="compositionally biased region" description="Polar residues" evidence="1">
    <location>
        <begin position="750"/>
        <end position="761"/>
    </location>
</feature>
<comment type="caution">
    <text evidence="2">The sequence shown here is derived from an EMBL/GenBank/DDBJ whole genome shotgun (WGS) entry which is preliminary data.</text>
</comment>
<feature type="region of interest" description="Disordered" evidence="1">
    <location>
        <begin position="1386"/>
        <end position="1423"/>
    </location>
</feature>
<feature type="region of interest" description="Disordered" evidence="1">
    <location>
        <begin position="129"/>
        <end position="179"/>
    </location>
</feature>
<feature type="compositionally biased region" description="Polar residues" evidence="1">
    <location>
        <begin position="21"/>
        <end position="36"/>
    </location>
</feature>
<feature type="region of interest" description="Disordered" evidence="1">
    <location>
        <begin position="1"/>
        <end position="36"/>
    </location>
</feature>
<protein>
    <submittedName>
        <fullName evidence="2">Uncharacterized protein</fullName>
    </submittedName>
</protein>
<name>A0ABU3REQ3_9BACL</name>